<dbReference type="GO" id="GO:0000139">
    <property type="term" value="C:Golgi membrane"/>
    <property type="evidence" value="ECO:0007669"/>
    <property type="project" value="UniProtKB-SubCell"/>
</dbReference>
<dbReference type="EC" id="2.8.2.-" evidence="9"/>
<evidence type="ECO:0000256" key="1">
    <source>
        <dbReference type="ARBA" id="ARBA00004323"/>
    </source>
</evidence>
<evidence type="ECO:0000256" key="4">
    <source>
        <dbReference type="ARBA" id="ARBA00022692"/>
    </source>
</evidence>
<keyword evidence="8 9" id="KW-0325">Glycoprotein</keyword>
<comment type="similarity">
    <text evidence="2 9">Belongs to the sulfotransferase 2 family.</text>
</comment>
<dbReference type="PANTHER" id="PTHR12137">
    <property type="entry name" value="CARBOHYDRATE SULFOTRANSFERASE"/>
    <property type="match status" value="1"/>
</dbReference>
<keyword evidence="5 9" id="KW-1133">Transmembrane helix</keyword>
<evidence type="ECO:0000256" key="6">
    <source>
        <dbReference type="ARBA" id="ARBA00023034"/>
    </source>
</evidence>
<dbReference type="PANTHER" id="PTHR12137:SF54">
    <property type="entry name" value="CARBOHYDRATE SULFOTRANSFERASE"/>
    <property type="match status" value="1"/>
</dbReference>
<organism evidence="11 12">
    <name type="scientific">Magallana gigas</name>
    <name type="common">Pacific oyster</name>
    <name type="synonym">Crassostrea gigas</name>
    <dbReference type="NCBI Taxonomy" id="29159"/>
    <lineage>
        <taxon>Eukaryota</taxon>
        <taxon>Metazoa</taxon>
        <taxon>Spiralia</taxon>
        <taxon>Lophotrochozoa</taxon>
        <taxon>Mollusca</taxon>
        <taxon>Bivalvia</taxon>
        <taxon>Autobranchia</taxon>
        <taxon>Pteriomorphia</taxon>
        <taxon>Ostreida</taxon>
        <taxon>Ostreoidea</taxon>
        <taxon>Ostreidae</taxon>
        <taxon>Magallana</taxon>
    </lineage>
</organism>
<name>A0A8W8I657_MAGGI</name>
<evidence type="ECO:0000256" key="9">
    <source>
        <dbReference type="RuleBase" id="RU364020"/>
    </source>
</evidence>
<dbReference type="Proteomes" id="UP000005408">
    <property type="component" value="Unassembled WGS sequence"/>
</dbReference>
<evidence type="ECO:0000313" key="11">
    <source>
        <dbReference type="EnsemblMetazoa" id="G12753.1:cds"/>
    </source>
</evidence>
<dbReference type="InterPro" id="IPR018011">
    <property type="entry name" value="Carb_sulfotrans_8-10"/>
</dbReference>
<evidence type="ECO:0000256" key="10">
    <source>
        <dbReference type="SAM" id="MobiDB-lite"/>
    </source>
</evidence>
<dbReference type="OrthoDB" id="6380564at2759"/>
<proteinExistence type="inferred from homology"/>
<dbReference type="Pfam" id="PF03567">
    <property type="entry name" value="Sulfotransfer_2"/>
    <property type="match status" value="1"/>
</dbReference>
<evidence type="ECO:0000256" key="7">
    <source>
        <dbReference type="ARBA" id="ARBA00023136"/>
    </source>
</evidence>
<evidence type="ECO:0000313" key="12">
    <source>
        <dbReference type="Proteomes" id="UP000005408"/>
    </source>
</evidence>
<keyword evidence="3 9" id="KW-0808">Transferase</keyword>
<keyword evidence="9" id="KW-0119">Carbohydrate metabolism</keyword>
<feature type="transmembrane region" description="Helical" evidence="9">
    <location>
        <begin position="6"/>
        <end position="23"/>
    </location>
</feature>
<dbReference type="AlphaFoldDB" id="A0A8W8I657"/>
<evidence type="ECO:0000256" key="5">
    <source>
        <dbReference type="ARBA" id="ARBA00022989"/>
    </source>
</evidence>
<dbReference type="EnsemblMetazoa" id="G12753.1">
    <property type="protein sequence ID" value="G12753.1:cds"/>
    <property type="gene ID" value="G12753"/>
</dbReference>
<keyword evidence="4 9" id="KW-0812">Transmembrane</keyword>
<evidence type="ECO:0000256" key="3">
    <source>
        <dbReference type="ARBA" id="ARBA00022679"/>
    </source>
</evidence>
<protein>
    <recommendedName>
        <fullName evidence="9">Carbohydrate sulfotransferase</fullName>
        <ecNumber evidence="9">2.8.2.-</ecNumber>
    </recommendedName>
</protein>
<comment type="subcellular location">
    <subcellularLocation>
        <location evidence="1 9">Golgi apparatus membrane</location>
        <topology evidence="1 9">Single-pass type II membrane protein</topology>
    </subcellularLocation>
</comment>
<dbReference type="GO" id="GO:0016051">
    <property type="term" value="P:carbohydrate biosynthetic process"/>
    <property type="evidence" value="ECO:0007669"/>
    <property type="project" value="InterPro"/>
</dbReference>
<sequence length="415" mass="48543">MGKSTVLSVIIICSVFIVYLCSLSTRTSYTKYWQEWKRIENNHNKNDKDGSPPEHSRSSSTMGEEMAERKRILREFCENVTIGLYNFNFSQVKEKYYKDGKAGMSYCKVPKAGSSLWTQIFMTFRAYMYHKQVENKTKTIQKIFHRSRSRLHVSSPFLSSNAPSKNDTYLNIVMARDPYSRLFSAYVDKIFLLNKLRYPRQISENNEKSPVSCGYNVTFQEFVDYVISTAENGSKINRHWSPIYLLCRPCDVRYDVVAKIESFTKDMKYILNHSDVSDYVKDVLLDILQDKTNIDGLLDTYMRQWKTHKEKCPSIKDYLIKLWKALQFQGEISFDLSFPTAEFPSLQKTIPDIMNVTKDLQQCVTKNRLTGEKRRIQRRGVLVNAYSTIRNSTITQIQGLFKLDFLLFRYDLSPP</sequence>
<dbReference type="InterPro" id="IPR005331">
    <property type="entry name" value="Sulfotransferase"/>
</dbReference>
<keyword evidence="9" id="KW-0735">Signal-anchor</keyword>
<keyword evidence="12" id="KW-1185">Reference proteome</keyword>
<dbReference type="OMA" id="LNIVMAR"/>
<evidence type="ECO:0000256" key="2">
    <source>
        <dbReference type="ARBA" id="ARBA00006339"/>
    </source>
</evidence>
<reference evidence="11" key="1">
    <citation type="submission" date="2022-08" db="UniProtKB">
        <authorList>
            <consortium name="EnsemblMetazoa"/>
        </authorList>
    </citation>
    <scope>IDENTIFICATION</scope>
    <source>
        <strain evidence="11">05x7-T-G4-1.051#20</strain>
    </source>
</reference>
<dbReference type="GO" id="GO:0008146">
    <property type="term" value="F:sulfotransferase activity"/>
    <property type="evidence" value="ECO:0007669"/>
    <property type="project" value="InterPro"/>
</dbReference>
<evidence type="ECO:0000256" key="8">
    <source>
        <dbReference type="ARBA" id="ARBA00023180"/>
    </source>
</evidence>
<keyword evidence="7 9" id="KW-0472">Membrane</keyword>
<accession>A0A8W8I657</accession>
<feature type="region of interest" description="Disordered" evidence="10">
    <location>
        <begin position="43"/>
        <end position="64"/>
    </location>
</feature>
<keyword evidence="6 9" id="KW-0333">Golgi apparatus</keyword>
<feature type="compositionally biased region" description="Basic and acidic residues" evidence="10">
    <location>
        <begin position="43"/>
        <end position="57"/>
    </location>
</feature>